<keyword evidence="4" id="KW-0238">DNA-binding</keyword>
<keyword evidence="5" id="KW-0804">Transcription</keyword>
<dbReference type="Gene3D" id="1.10.1740.10">
    <property type="match status" value="1"/>
</dbReference>
<comment type="similarity">
    <text evidence="1">Belongs to the sigma-70 factor family. ECF subfamily.</text>
</comment>
<protein>
    <submittedName>
        <fullName evidence="8">RNA polymerase sigma-70 factor (Sigma-E family)</fullName>
    </submittedName>
</protein>
<dbReference type="NCBIfam" id="TIGR02937">
    <property type="entry name" value="sigma70-ECF"/>
    <property type="match status" value="1"/>
</dbReference>
<organism evidence="8 9">
    <name type="scientific">Kutzneria viridogrisea</name>
    <dbReference type="NCBI Taxonomy" id="47990"/>
    <lineage>
        <taxon>Bacteria</taxon>
        <taxon>Bacillati</taxon>
        <taxon>Actinomycetota</taxon>
        <taxon>Actinomycetes</taxon>
        <taxon>Pseudonocardiales</taxon>
        <taxon>Pseudonocardiaceae</taxon>
        <taxon>Kutzneria</taxon>
    </lineage>
</organism>
<reference evidence="8 9" key="1">
    <citation type="submission" date="2020-08" db="EMBL/GenBank/DDBJ databases">
        <title>Genomic Encyclopedia of Archaeal and Bacterial Type Strains, Phase II (KMG-II): from individual species to whole genera.</title>
        <authorList>
            <person name="Goeker M."/>
        </authorList>
    </citation>
    <scope>NUCLEOTIDE SEQUENCE [LARGE SCALE GENOMIC DNA]</scope>
    <source>
        <strain evidence="8 9">DSM 43850</strain>
    </source>
</reference>
<evidence type="ECO:0000259" key="6">
    <source>
        <dbReference type="Pfam" id="PF04542"/>
    </source>
</evidence>
<dbReference type="InterPro" id="IPR036388">
    <property type="entry name" value="WH-like_DNA-bd_sf"/>
</dbReference>
<comment type="caution">
    <text evidence="8">The sequence shown here is derived from an EMBL/GenBank/DDBJ whole genome shotgun (WGS) entry which is preliminary data.</text>
</comment>
<dbReference type="SUPFAM" id="SSF88659">
    <property type="entry name" value="Sigma3 and sigma4 domains of RNA polymerase sigma factors"/>
    <property type="match status" value="1"/>
</dbReference>
<dbReference type="PANTHER" id="PTHR43133:SF50">
    <property type="entry name" value="ECF RNA POLYMERASE SIGMA FACTOR SIGM"/>
    <property type="match status" value="1"/>
</dbReference>
<evidence type="ECO:0000259" key="7">
    <source>
        <dbReference type="Pfam" id="PF08281"/>
    </source>
</evidence>
<dbReference type="InterPro" id="IPR013249">
    <property type="entry name" value="RNA_pol_sigma70_r4_t2"/>
</dbReference>
<dbReference type="Proteomes" id="UP000517916">
    <property type="component" value="Unassembled WGS sequence"/>
</dbReference>
<keyword evidence="2" id="KW-0805">Transcription regulation</keyword>
<dbReference type="Pfam" id="PF04542">
    <property type="entry name" value="Sigma70_r2"/>
    <property type="match status" value="1"/>
</dbReference>
<evidence type="ECO:0000313" key="9">
    <source>
        <dbReference type="Proteomes" id="UP000517916"/>
    </source>
</evidence>
<evidence type="ECO:0000256" key="2">
    <source>
        <dbReference type="ARBA" id="ARBA00023015"/>
    </source>
</evidence>
<dbReference type="InterPro" id="IPR007627">
    <property type="entry name" value="RNA_pol_sigma70_r2"/>
</dbReference>
<evidence type="ECO:0000256" key="4">
    <source>
        <dbReference type="ARBA" id="ARBA00023125"/>
    </source>
</evidence>
<dbReference type="InterPro" id="IPR013324">
    <property type="entry name" value="RNA_pol_sigma_r3/r4-like"/>
</dbReference>
<evidence type="ECO:0000256" key="3">
    <source>
        <dbReference type="ARBA" id="ARBA00023082"/>
    </source>
</evidence>
<dbReference type="Gene3D" id="1.10.10.10">
    <property type="entry name" value="Winged helix-like DNA-binding domain superfamily/Winged helix DNA-binding domain"/>
    <property type="match status" value="1"/>
</dbReference>
<dbReference type="Pfam" id="PF08281">
    <property type="entry name" value="Sigma70_r4_2"/>
    <property type="match status" value="1"/>
</dbReference>
<dbReference type="PANTHER" id="PTHR43133">
    <property type="entry name" value="RNA POLYMERASE ECF-TYPE SIGMA FACTO"/>
    <property type="match status" value="1"/>
</dbReference>
<feature type="domain" description="RNA polymerase sigma factor 70 region 4 type 2" evidence="7">
    <location>
        <begin position="99"/>
        <end position="150"/>
    </location>
</feature>
<evidence type="ECO:0000256" key="5">
    <source>
        <dbReference type="ARBA" id="ARBA00023163"/>
    </source>
</evidence>
<dbReference type="SUPFAM" id="SSF88946">
    <property type="entry name" value="Sigma2 domain of RNA polymerase sigma factors"/>
    <property type="match status" value="1"/>
</dbReference>
<sequence>MADREAFTPTVRRRARDWRRIAFLICGDWTHADDILQMSLLRLYRHWHRIDPEGLDAYARKVIVRVAIDESRRAHRRAEVLSEPPDAPAGGVPVDDHVDVREALSKVPPRQRAVLALRFYCDLTVAQTASALRISEGTVKSQTTRGLTTLRSFLPESARFAQLGTQGDGR</sequence>
<feature type="domain" description="RNA polymerase sigma-70 region 2" evidence="6">
    <location>
        <begin position="11"/>
        <end position="76"/>
    </location>
</feature>
<dbReference type="RefSeq" id="WP_025359109.1">
    <property type="nucleotide sequence ID" value="NZ_BAAABQ010000046.1"/>
</dbReference>
<keyword evidence="3" id="KW-0731">Sigma factor</keyword>
<dbReference type="InterPro" id="IPR014284">
    <property type="entry name" value="RNA_pol_sigma-70_dom"/>
</dbReference>
<gene>
    <name evidence="8" type="ORF">BC739_000463</name>
</gene>
<dbReference type="InterPro" id="IPR013325">
    <property type="entry name" value="RNA_pol_sigma_r2"/>
</dbReference>
<evidence type="ECO:0000256" key="1">
    <source>
        <dbReference type="ARBA" id="ARBA00010641"/>
    </source>
</evidence>
<dbReference type="EMBL" id="JACJID010000001">
    <property type="protein sequence ID" value="MBA8923266.1"/>
    <property type="molecule type" value="Genomic_DNA"/>
</dbReference>
<keyword evidence="9" id="KW-1185">Reference proteome</keyword>
<proteinExistence type="inferred from homology"/>
<dbReference type="InterPro" id="IPR039425">
    <property type="entry name" value="RNA_pol_sigma-70-like"/>
</dbReference>
<dbReference type="CDD" id="cd06171">
    <property type="entry name" value="Sigma70_r4"/>
    <property type="match status" value="1"/>
</dbReference>
<accession>A0ABR6B8S8</accession>
<name>A0ABR6B8S8_9PSEU</name>
<evidence type="ECO:0000313" key="8">
    <source>
        <dbReference type="EMBL" id="MBA8923266.1"/>
    </source>
</evidence>